<dbReference type="OrthoDB" id="435754at2759"/>
<dbReference type="PROSITE" id="PS00531">
    <property type="entry name" value="RNASE_T2_2"/>
    <property type="match status" value="1"/>
</dbReference>
<dbReference type="InterPro" id="IPR033130">
    <property type="entry name" value="RNase_T2_His_AS_2"/>
</dbReference>
<accession>A0A6J8C7D8</accession>
<comment type="similarity">
    <text evidence="1 2">Belongs to the RNase T2 family.</text>
</comment>
<evidence type="ECO:0000313" key="4">
    <source>
        <dbReference type="EMBL" id="CAC5391612.1"/>
    </source>
</evidence>
<reference evidence="4 5" key="1">
    <citation type="submission" date="2020-06" db="EMBL/GenBank/DDBJ databases">
        <authorList>
            <person name="Li R."/>
            <person name="Bekaert M."/>
        </authorList>
    </citation>
    <scope>NUCLEOTIDE SEQUENCE [LARGE SCALE GENOMIC DNA]</scope>
    <source>
        <strain evidence="5">wild</strain>
    </source>
</reference>
<dbReference type="PANTHER" id="PTHR11240:SF22">
    <property type="entry name" value="RIBONUCLEASE T2"/>
    <property type="match status" value="1"/>
</dbReference>
<dbReference type="Proteomes" id="UP000507470">
    <property type="component" value="Unassembled WGS sequence"/>
</dbReference>
<dbReference type="GO" id="GO:0033897">
    <property type="term" value="F:ribonuclease T2 activity"/>
    <property type="evidence" value="ECO:0007669"/>
    <property type="project" value="UniProtKB-EC"/>
</dbReference>
<evidence type="ECO:0000256" key="3">
    <source>
        <dbReference type="SAM" id="Phobius"/>
    </source>
</evidence>
<feature type="transmembrane region" description="Helical" evidence="3">
    <location>
        <begin position="27"/>
        <end position="45"/>
    </location>
</feature>
<keyword evidence="3" id="KW-0472">Membrane</keyword>
<keyword evidence="3" id="KW-1133">Transmembrane helix</keyword>
<dbReference type="InterPro" id="IPR036430">
    <property type="entry name" value="RNase_T2-like_sf"/>
</dbReference>
<evidence type="ECO:0000313" key="5">
    <source>
        <dbReference type="Proteomes" id="UP000507470"/>
    </source>
</evidence>
<name>A0A6J8C7D8_MYTCO</name>
<dbReference type="InterPro" id="IPR018188">
    <property type="entry name" value="RNase_T2_His_AS_1"/>
</dbReference>
<dbReference type="Gene3D" id="3.90.730.10">
    <property type="entry name" value="Ribonuclease T2-like"/>
    <property type="match status" value="1"/>
</dbReference>
<dbReference type="EC" id="4.6.1.19" evidence="4"/>
<dbReference type="Pfam" id="PF00445">
    <property type="entry name" value="Ribonuclease_T2"/>
    <property type="match status" value="1"/>
</dbReference>
<keyword evidence="4" id="KW-0456">Lyase</keyword>
<organism evidence="4 5">
    <name type="scientific">Mytilus coruscus</name>
    <name type="common">Sea mussel</name>
    <dbReference type="NCBI Taxonomy" id="42192"/>
    <lineage>
        <taxon>Eukaryota</taxon>
        <taxon>Metazoa</taxon>
        <taxon>Spiralia</taxon>
        <taxon>Lophotrochozoa</taxon>
        <taxon>Mollusca</taxon>
        <taxon>Bivalvia</taxon>
        <taxon>Autobranchia</taxon>
        <taxon>Pteriomorphia</taxon>
        <taxon>Mytilida</taxon>
        <taxon>Mytiloidea</taxon>
        <taxon>Mytilidae</taxon>
        <taxon>Mytilinae</taxon>
        <taxon>Mytilus</taxon>
    </lineage>
</organism>
<keyword evidence="3" id="KW-0812">Transmembrane</keyword>
<feature type="transmembrane region" description="Helical" evidence="3">
    <location>
        <begin position="272"/>
        <end position="293"/>
    </location>
</feature>
<dbReference type="GO" id="GO:0003723">
    <property type="term" value="F:RNA binding"/>
    <property type="evidence" value="ECO:0007669"/>
    <property type="project" value="InterPro"/>
</dbReference>
<dbReference type="GO" id="GO:0005576">
    <property type="term" value="C:extracellular region"/>
    <property type="evidence" value="ECO:0007669"/>
    <property type="project" value="TreeGrafter"/>
</dbReference>
<protein>
    <submittedName>
        <fullName evidence="4">RNASET2</fullName>
        <ecNumber evidence="4">4.6.1.19</ecNumber>
    </submittedName>
</protein>
<keyword evidence="5" id="KW-1185">Reference proteome</keyword>
<dbReference type="InterPro" id="IPR001568">
    <property type="entry name" value="RNase_T2-like"/>
</dbReference>
<sequence length="301" mass="35469">MATNSLPDGQGRDDLEVCKQQMDFFKYGCKFCLNYFIECILLILFEHASPINLFFFTLKIFIYYINSFIIHGLWPSSGKTEGPKNCSSVHFDMNKIKNLTNELQHAWPNIYSNSAPNDFWKHEWKTHGTCALSLNTTGTEYLFFRKTLDLMKKYNASTFLSKMNITPNDTTPYVTKTIESVLQKKLGVMPNLQCYRYKLGKRQTYLLAEIRICMDKQFKLFKCPNGDSTLYWNRLSQTQRCYGGKIYFPEIKKINPLKENHKYMILLNFMRLQFFLCIGYVICCWYNVAHVYVGRNKHDEL</sequence>
<dbReference type="GO" id="GO:0006401">
    <property type="term" value="P:RNA catabolic process"/>
    <property type="evidence" value="ECO:0007669"/>
    <property type="project" value="TreeGrafter"/>
</dbReference>
<dbReference type="SUPFAM" id="SSF55895">
    <property type="entry name" value="Ribonuclease Rh-like"/>
    <property type="match status" value="1"/>
</dbReference>
<gene>
    <name evidence="4" type="ORF">MCOR_26612</name>
</gene>
<dbReference type="EMBL" id="CACVKT020004797">
    <property type="protein sequence ID" value="CAC5391612.1"/>
    <property type="molecule type" value="Genomic_DNA"/>
</dbReference>
<feature type="transmembrane region" description="Helical" evidence="3">
    <location>
        <begin position="51"/>
        <end position="74"/>
    </location>
</feature>
<dbReference type="PANTHER" id="PTHR11240">
    <property type="entry name" value="RIBONUCLEASE T2"/>
    <property type="match status" value="1"/>
</dbReference>
<proteinExistence type="inferred from homology"/>
<evidence type="ECO:0000256" key="1">
    <source>
        <dbReference type="ARBA" id="ARBA00007469"/>
    </source>
</evidence>
<evidence type="ECO:0000256" key="2">
    <source>
        <dbReference type="RuleBase" id="RU004328"/>
    </source>
</evidence>
<dbReference type="AlphaFoldDB" id="A0A6J8C7D8"/>
<dbReference type="PROSITE" id="PS00530">
    <property type="entry name" value="RNASE_T2_1"/>
    <property type="match status" value="1"/>
</dbReference>